<evidence type="ECO:0000259" key="2">
    <source>
        <dbReference type="Pfam" id="PF13556"/>
    </source>
</evidence>
<dbReference type="AlphaFoldDB" id="A0A4R1CH96"/>
<feature type="domain" description="PucR C-terminal helix-turn-helix" evidence="2">
    <location>
        <begin position="324"/>
        <end position="379"/>
    </location>
</feature>
<dbReference type="RefSeq" id="WP_131581755.1">
    <property type="nucleotide sequence ID" value="NZ_SJZJ01000003.1"/>
</dbReference>
<feature type="domain" description="CdaR GGDEF-like" evidence="3">
    <location>
        <begin position="173"/>
        <end position="273"/>
    </location>
</feature>
<protein>
    <submittedName>
        <fullName evidence="4">PucR family transcriptional regulator</fullName>
    </submittedName>
</protein>
<organism evidence="4 5">
    <name type="scientific">Nocardioides jejuensis</name>
    <dbReference type="NCBI Taxonomy" id="2502782"/>
    <lineage>
        <taxon>Bacteria</taxon>
        <taxon>Bacillati</taxon>
        <taxon>Actinomycetota</taxon>
        <taxon>Actinomycetes</taxon>
        <taxon>Propionibacteriales</taxon>
        <taxon>Nocardioidaceae</taxon>
        <taxon>Nocardioides</taxon>
    </lineage>
</organism>
<dbReference type="InterPro" id="IPR041522">
    <property type="entry name" value="CdaR_GGDEF"/>
</dbReference>
<comment type="similarity">
    <text evidence="1">Belongs to the CdaR family.</text>
</comment>
<dbReference type="InterPro" id="IPR051448">
    <property type="entry name" value="CdaR-like_regulators"/>
</dbReference>
<keyword evidence="5" id="KW-1185">Reference proteome</keyword>
<dbReference type="Gene3D" id="1.10.10.2840">
    <property type="entry name" value="PucR C-terminal helix-turn-helix domain"/>
    <property type="match status" value="1"/>
</dbReference>
<evidence type="ECO:0000256" key="1">
    <source>
        <dbReference type="ARBA" id="ARBA00006754"/>
    </source>
</evidence>
<dbReference type="InterPro" id="IPR042070">
    <property type="entry name" value="PucR_C-HTH_sf"/>
</dbReference>
<name>A0A4R1CH96_9ACTN</name>
<dbReference type="EMBL" id="SJZJ01000003">
    <property type="protein sequence ID" value="TCJ30630.1"/>
    <property type="molecule type" value="Genomic_DNA"/>
</dbReference>
<evidence type="ECO:0000313" key="4">
    <source>
        <dbReference type="EMBL" id="TCJ30630.1"/>
    </source>
</evidence>
<sequence length="387" mass="42290">MEPDVNPTPAPAVGGPAMALMAAIANDLRGYATELTEQYRAAAADYGTVVSDAFEENTAAVLQMAFHSLTDPTYTTSLDDLRLLVTEWGAQGIPLELVAHRLQVGARRLMEVARDRANEFGVSADDIAQAQDFAWQWATEHAAVIYEVHQERALAQASSTADFMRRLLAGTMPQLELRTMAPRLRLDLDTPYVVACVRWGDARTLSDLRSRLRVQGGTSKLPVVDAVVDGTHVALLPQSPPSPTAEASVGISQPRPLNEVGTSYDEALRALQIAETFDLNGIHGLGDLGALPLLATAADDAAALLDDRHLQPLRAQGRAAEEILATVGAYLRYDRRVEECARALMVHRNTVRYRLTRFTEVTGLDPEHTSDLVVIWWLLNRTKPAPE</sequence>
<dbReference type="Pfam" id="PF13556">
    <property type="entry name" value="HTH_30"/>
    <property type="match status" value="1"/>
</dbReference>
<dbReference type="OrthoDB" id="3246591at2"/>
<comment type="caution">
    <text evidence="4">The sequence shown here is derived from an EMBL/GenBank/DDBJ whole genome shotgun (WGS) entry which is preliminary data.</text>
</comment>
<dbReference type="InterPro" id="IPR025736">
    <property type="entry name" value="PucR_C-HTH_dom"/>
</dbReference>
<reference evidence="4 5" key="1">
    <citation type="submission" date="2019-03" db="EMBL/GenBank/DDBJ databases">
        <authorList>
            <person name="Kim M.K.M."/>
        </authorList>
    </citation>
    <scope>NUCLEOTIDE SEQUENCE [LARGE SCALE GENOMIC DNA]</scope>
    <source>
        <strain evidence="4 5">18JY15-6</strain>
    </source>
</reference>
<dbReference type="Pfam" id="PF17853">
    <property type="entry name" value="GGDEF_2"/>
    <property type="match status" value="1"/>
</dbReference>
<evidence type="ECO:0000259" key="3">
    <source>
        <dbReference type="Pfam" id="PF17853"/>
    </source>
</evidence>
<dbReference type="Proteomes" id="UP000295453">
    <property type="component" value="Unassembled WGS sequence"/>
</dbReference>
<accession>A0A4R1CH96</accession>
<dbReference type="PANTHER" id="PTHR33744">
    <property type="entry name" value="CARBOHYDRATE DIACID REGULATOR"/>
    <property type="match status" value="1"/>
</dbReference>
<evidence type="ECO:0000313" key="5">
    <source>
        <dbReference type="Proteomes" id="UP000295453"/>
    </source>
</evidence>
<gene>
    <name evidence="4" type="ORF">EPD65_03455</name>
</gene>
<proteinExistence type="inferred from homology"/>